<comment type="caution">
    <text evidence="3">The sequence shown here is derived from an EMBL/GenBank/DDBJ whole genome shotgun (WGS) entry which is preliminary data.</text>
</comment>
<proteinExistence type="predicted"/>
<reference evidence="3 4" key="2">
    <citation type="journal article" date="2016" name="Genome Announc.">
        <title>Permanent Draft Genome Sequences for Two Variants of Frankia sp. Strain CpI1, the First Frankia Strain Isolated from Root Nodules of Comptonia peregrina.</title>
        <authorList>
            <person name="Oshone R."/>
            <person name="Hurst S.G.IV."/>
            <person name="Abebe-Akele F."/>
            <person name="Simpson S."/>
            <person name="Morris K."/>
            <person name="Thomas W.K."/>
            <person name="Tisa L.S."/>
        </authorList>
    </citation>
    <scope>NUCLEOTIDE SEQUENCE [LARGE SCALE GENOMIC DNA]</scope>
    <source>
        <strain evidence="4">CpI1-S</strain>
    </source>
</reference>
<dbReference type="AlphaFoldDB" id="A0A0D8BJ18"/>
<dbReference type="RefSeq" id="WP_044884381.1">
    <property type="nucleotide sequence ID" value="NZ_JYFN01000009.1"/>
</dbReference>
<accession>A0A0D8BJ18</accession>
<reference evidence="4" key="1">
    <citation type="submission" date="2015-02" db="EMBL/GenBank/DDBJ databases">
        <title>Draft Genome of Frankia sp. CpI1-S.</title>
        <authorList>
            <person name="Oshone R.T."/>
            <person name="Ngom M."/>
            <person name="Ghodhbane-Gtari F."/>
            <person name="Gtari M."/>
            <person name="Morris K."/>
            <person name="Thomas K."/>
            <person name="Sen A."/>
            <person name="Tisa L.S."/>
        </authorList>
    </citation>
    <scope>NUCLEOTIDE SEQUENCE [LARGE SCALE GENOMIC DNA]</scope>
    <source>
        <strain evidence="4">CpI1-S</strain>
    </source>
</reference>
<dbReference type="Pfam" id="PF13560">
    <property type="entry name" value="HTH_31"/>
    <property type="match status" value="1"/>
</dbReference>
<dbReference type="SUPFAM" id="SSF47413">
    <property type="entry name" value="lambda repressor-like DNA-binding domains"/>
    <property type="match status" value="1"/>
</dbReference>
<dbReference type="InterPro" id="IPR010982">
    <property type="entry name" value="Lambda_DNA-bd_dom_sf"/>
</dbReference>
<evidence type="ECO:0000259" key="2">
    <source>
        <dbReference type="PROSITE" id="PS50943"/>
    </source>
</evidence>
<feature type="region of interest" description="Disordered" evidence="1">
    <location>
        <begin position="170"/>
        <end position="190"/>
    </location>
</feature>
<name>A0A0D8BJ18_9ACTN</name>
<dbReference type="GO" id="GO:0003677">
    <property type="term" value="F:DNA binding"/>
    <property type="evidence" value="ECO:0007669"/>
    <property type="project" value="InterPro"/>
</dbReference>
<sequence length="498" mass="54513">MTGHTWLWTPPRATPASVGVGQLLRAYRQAHGLTQQQLADRLGFDQSYVSKVESGRRAIHDISTLRHIARNLALSPEDVGLAPGAMADRRRDSGPRSPAAEQVAASQRAWRLTRDHLNHHRISLARAAVRLYPETDRLGSGLLARPGWVWDRPVDIDEVALHWQDKVDPPLIRGDEPETAGSRPLLGGGSAQTRYQRYTRAMRDLDRPTLFENRLSFRLLDIGGDGTAPVTADNRPTLNFGHTTYFDAVDVCETVAHEAAAAMAGTGLSWPALPFRARIGNPFDFGRRVALPSINTLTIRHDRGGQASFFLHRRSAGSVATAGGVYHVIPAGVFQPSGITAFHHEADFDLWRNIMRELSEELLGNPEHDGSSSSPIDYDTDEPFRSFEQARRAGSVRVSYFGIGLDALTLFGEILTVVVIDADAFDKLFGGMVQSNAEGSVVTAGPNRAVTEGIPFTHTALRRLVDTEPIAPSAAACLELAWRHRETLLPGVRARTAS</sequence>
<gene>
    <name evidence="3" type="ORF">FF36_01698</name>
</gene>
<evidence type="ECO:0000313" key="4">
    <source>
        <dbReference type="Proteomes" id="UP000032545"/>
    </source>
</evidence>
<dbReference type="PATRIC" id="fig|1502723.3.peg.6576"/>
<organism evidence="3 4">
    <name type="scientific">Frankia torreyi</name>
    <dbReference type="NCBI Taxonomy" id="1856"/>
    <lineage>
        <taxon>Bacteria</taxon>
        <taxon>Bacillati</taxon>
        <taxon>Actinomycetota</taxon>
        <taxon>Actinomycetes</taxon>
        <taxon>Frankiales</taxon>
        <taxon>Frankiaceae</taxon>
        <taxon>Frankia</taxon>
    </lineage>
</organism>
<dbReference type="CDD" id="cd00093">
    <property type="entry name" value="HTH_XRE"/>
    <property type="match status" value="1"/>
</dbReference>
<dbReference type="Proteomes" id="UP000032545">
    <property type="component" value="Unassembled WGS sequence"/>
</dbReference>
<keyword evidence="4" id="KW-1185">Reference proteome</keyword>
<dbReference type="SMART" id="SM00530">
    <property type="entry name" value="HTH_XRE"/>
    <property type="match status" value="1"/>
</dbReference>
<dbReference type="OrthoDB" id="3831424at2"/>
<evidence type="ECO:0000256" key="1">
    <source>
        <dbReference type="SAM" id="MobiDB-lite"/>
    </source>
</evidence>
<evidence type="ECO:0000313" key="3">
    <source>
        <dbReference type="EMBL" id="KJE24009.1"/>
    </source>
</evidence>
<dbReference type="InterPro" id="IPR001387">
    <property type="entry name" value="Cro/C1-type_HTH"/>
</dbReference>
<dbReference type="PROSITE" id="PS50943">
    <property type="entry name" value="HTH_CROC1"/>
    <property type="match status" value="1"/>
</dbReference>
<protein>
    <submittedName>
        <fullName evidence="3">Putative transcriptional regulator</fullName>
    </submittedName>
</protein>
<dbReference type="Gene3D" id="1.10.260.40">
    <property type="entry name" value="lambda repressor-like DNA-binding domains"/>
    <property type="match status" value="1"/>
</dbReference>
<feature type="domain" description="HTH cro/C1-type" evidence="2">
    <location>
        <begin position="24"/>
        <end position="79"/>
    </location>
</feature>
<feature type="region of interest" description="Disordered" evidence="1">
    <location>
        <begin position="79"/>
        <end position="101"/>
    </location>
</feature>
<dbReference type="EMBL" id="JYFN01000009">
    <property type="protein sequence ID" value="KJE24009.1"/>
    <property type="molecule type" value="Genomic_DNA"/>
</dbReference>